<reference evidence="2 3" key="1">
    <citation type="submission" date="2015-07" db="EMBL/GenBank/DDBJ databases">
        <title>Genome sequence of Leptolinea tardivitalis DSM 16556.</title>
        <authorList>
            <person name="Hemp J."/>
            <person name="Ward L.M."/>
            <person name="Pace L.A."/>
            <person name="Fischer W.W."/>
        </authorList>
    </citation>
    <scope>NUCLEOTIDE SEQUENCE [LARGE SCALE GENOMIC DNA]</scope>
    <source>
        <strain evidence="2 3">YMTK-2</strain>
    </source>
</reference>
<keyword evidence="1" id="KW-0472">Membrane</keyword>
<evidence type="ECO:0000313" key="2">
    <source>
        <dbReference type="EMBL" id="KPL70314.1"/>
    </source>
</evidence>
<dbReference type="RefSeq" id="WP_062422189.1">
    <property type="nucleotide sequence ID" value="NZ_BBYA01000010.1"/>
</dbReference>
<feature type="transmembrane region" description="Helical" evidence="1">
    <location>
        <begin position="331"/>
        <end position="353"/>
    </location>
</feature>
<evidence type="ECO:0000256" key="1">
    <source>
        <dbReference type="SAM" id="Phobius"/>
    </source>
</evidence>
<organism evidence="2 3">
    <name type="scientific">Leptolinea tardivitalis</name>
    <dbReference type="NCBI Taxonomy" id="229920"/>
    <lineage>
        <taxon>Bacteria</taxon>
        <taxon>Bacillati</taxon>
        <taxon>Chloroflexota</taxon>
        <taxon>Anaerolineae</taxon>
        <taxon>Anaerolineales</taxon>
        <taxon>Anaerolineaceae</taxon>
        <taxon>Leptolinea</taxon>
    </lineage>
</organism>
<gene>
    <name evidence="2" type="ORF">ADM99_14240</name>
</gene>
<dbReference type="Proteomes" id="UP000050430">
    <property type="component" value="Unassembled WGS sequence"/>
</dbReference>
<accession>A0A0N8GKQ0</accession>
<protein>
    <submittedName>
        <fullName evidence="2">Uncharacterized protein</fullName>
    </submittedName>
</protein>
<evidence type="ECO:0000313" key="3">
    <source>
        <dbReference type="Proteomes" id="UP000050430"/>
    </source>
</evidence>
<keyword evidence="3" id="KW-1185">Reference proteome</keyword>
<comment type="caution">
    <text evidence="2">The sequence shown here is derived from an EMBL/GenBank/DDBJ whole genome shotgun (WGS) entry which is preliminary data.</text>
</comment>
<keyword evidence="1" id="KW-1133">Transmembrane helix</keyword>
<dbReference type="AlphaFoldDB" id="A0A0N8GKQ0"/>
<dbReference type="STRING" id="229920.ADM99_14240"/>
<dbReference type="EMBL" id="LGCK01000014">
    <property type="protein sequence ID" value="KPL70314.1"/>
    <property type="molecule type" value="Genomic_DNA"/>
</dbReference>
<keyword evidence="1" id="KW-0812">Transmembrane</keyword>
<sequence>MSGKLYKSTIYEYAQALQVLELVKVEALSPYLASLLAIIFKHSEKQNCLEEIREWLFNYITPYLYSDPRDQADLREKTLAISTYYLVENPNDQKYLLPNEFLNRYLEYASKQDWYGDSFLAFTVGLLYDRNAIHENALSYFNQRYMTFLAQQDIQAISQALFLIPALEESTKESGLNIIRTSIANPYAQTYEKSWGLIGISKSINQSDIESLFHLKTMLYEELAHMTTSFFSELISNGIKSKYGQSDKTNRDIDHDENRVLVEEDIEETQTNQSTDIDVAELSLVTLSTLLSDTFFNLSIVGIPEKQIIEFLDYENKNEKGFVQISRSANVIGNILAIVFTFLAGILASIYLFGLRIENNQIVFTSTPALSDLLILPVWADYLLSQIQAVSRGESALEGMKEIPLLRHLLHFRKKKEIE</sequence>
<proteinExistence type="predicted"/>
<name>A0A0N8GKQ0_9CHLR</name>